<sequence length="642" mass="68985">MTVAVILVASVDTCLEGELLDAGAEYSHLHGLPKALLPITGGKRVLDYWWGAIEGQRQISDVYLVTNAKQFKHFERWATSRGIPASKVINDGSTMRCTSLGAARDLLLALTRAGSFGDKGLDQDVMVIAGDSLFHRDFDLHSVVTERHVEAGQSLAVTYRLGADEDASTRGIAEVDASTRQVLRFVEKPSPGATASRDACPLFYILKPDLVALLPAFVEEHDRDAKPSLGGFMAWAINDKGSKVYSMRMPGVFRLIGDAGLQEYLDLVEHFERIDAPSWSTAGGGKHTVKAHARVGLFGNPSDGYHGATIALTIANFWASATIAPSERLCLVPHPLFDPCDFGSLADLHFISRREGYQGGMRLLQAACKRFFEYCAAHGVALPKRNFTLSYETNVPRQVGLAGSSAIVTAAIKAMIAFFSLDESHVPAPVLPNLVLSIEAELGINAGLQDRVVQAYEGLVAMDFDKAHFDAHGFGVYERLPPHQLHAAPPRALPLLWLAYCGEPSDSGAIHSDVKQRWHAGDPVAVAGMEKIADVAKRAKVAIALGDATECKKLMAENFSLRRALFGDAVLGRTNLQLIDIAAKHGGVAKFPGSGGAVVGTCDEGQLDAIRKAYEAESFVFVVLKPHFPAASPGAALVEAAN</sequence>
<organism evidence="7">
    <name type="scientific">Aureococcus anophagefferens</name>
    <name type="common">Harmful bloom alga</name>
    <dbReference type="NCBI Taxonomy" id="44056"/>
    <lineage>
        <taxon>Eukaryota</taxon>
        <taxon>Sar</taxon>
        <taxon>Stramenopiles</taxon>
        <taxon>Ochrophyta</taxon>
        <taxon>Pelagophyceae</taxon>
        <taxon>Pelagomonadales</taxon>
        <taxon>Pelagomonadaceae</taxon>
        <taxon>Aureococcus</taxon>
    </lineage>
</organism>
<keyword evidence="2" id="KW-0547">Nucleotide-binding</keyword>
<dbReference type="OrthoDB" id="1924968at2759"/>
<dbReference type="OMA" id="KYMEWLI"/>
<evidence type="ECO:0000259" key="4">
    <source>
        <dbReference type="Pfam" id="PF00288"/>
    </source>
</evidence>
<dbReference type="SUPFAM" id="SSF54211">
    <property type="entry name" value="Ribosomal protein S5 domain 2-like"/>
    <property type="match status" value="1"/>
</dbReference>
<evidence type="ECO:0000313" key="7">
    <source>
        <dbReference type="Proteomes" id="UP000002729"/>
    </source>
</evidence>
<evidence type="ECO:0000259" key="5">
    <source>
        <dbReference type="Pfam" id="PF00483"/>
    </source>
</evidence>
<evidence type="ECO:0000256" key="3">
    <source>
        <dbReference type="ARBA" id="ARBA00022840"/>
    </source>
</evidence>
<dbReference type="Gene3D" id="3.30.230.10">
    <property type="match status" value="1"/>
</dbReference>
<dbReference type="Gene3D" id="3.30.70.890">
    <property type="entry name" value="GHMP kinase, C-terminal domain"/>
    <property type="match status" value="1"/>
</dbReference>
<dbReference type="EMBL" id="GL833123">
    <property type="protein sequence ID" value="EGB10603.1"/>
    <property type="molecule type" value="Genomic_DNA"/>
</dbReference>
<dbReference type="InterPro" id="IPR036554">
    <property type="entry name" value="GHMP_kinase_C_sf"/>
</dbReference>
<comment type="subcellular location">
    <subcellularLocation>
        <location evidence="1">Plastid</location>
    </subcellularLocation>
</comment>
<dbReference type="GO" id="GO:0047940">
    <property type="term" value="F:glucuronokinase activity"/>
    <property type="evidence" value="ECO:0007669"/>
    <property type="project" value="TreeGrafter"/>
</dbReference>
<dbReference type="InterPro" id="IPR029044">
    <property type="entry name" value="Nucleotide-diphossugar_trans"/>
</dbReference>
<reference evidence="6 7" key="1">
    <citation type="journal article" date="2011" name="Proc. Natl. Acad. Sci. U.S.A.">
        <title>Niche of harmful alga Aureococcus anophagefferens revealed through ecogenomics.</title>
        <authorList>
            <person name="Gobler C.J."/>
            <person name="Berry D.L."/>
            <person name="Dyhrman S.T."/>
            <person name="Wilhelm S.W."/>
            <person name="Salamov A."/>
            <person name="Lobanov A.V."/>
            <person name="Zhang Y."/>
            <person name="Collier J.L."/>
            <person name="Wurch L.L."/>
            <person name="Kustka A.B."/>
            <person name="Dill B.D."/>
            <person name="Shah M."/>
            <person name="VerBerkmoes N.C."/>
            <person name="Kuo A."/>
            <person name="Terry A."/>
            <person name="Pangilinan J."/>
            <person name="Lindquist E.A."/>
            <person name="Lucas S."/>
            <person name="Paulsen I.T."/>
            <person name="Hattenrath-Lehmann T.K."/>
            <person name="Talmage S.C."/>
            <person name="Walker E.A."/>
            <person name="Koch F."/>
            <person name="Burson A.M."/>
            <person name="Marcoval M.A."/>
            <person name="Tang Y.Z."/>
            <person name="Lecleir G.R."/>
            <person name="Coyne K.J."/>
            <person name="Berg G.M."/>
            <person name="Bertrand E.M."/>
            <person name="Saito M.A."/>
            <person name="Gladyshev V.N."/>
            <person name="Grigoriev I.V."/>
        </authorList>
    </citation>
    <scope>NUCLEOTIDE SEQUENCE [LARGE SCALE GENOMIC DNA]</scope>
    <source>
        <strain evidence="7">CCMP 1984</strain>
    </source>
</reference>
<dbReference type="InterPro" id="IPR006204">
    <property type="entry name" value="GHMP_kinase_N_dom"/>
</dbReference>
<dbReference type="SUPFAM" id="SSF55060">
    <property type="entry name" value="GHMP Kinase, C-terminal domain"/>
    <property type="match status" value="1"/>
</dbReference>
<dbReference type="AlphaFoldDB" id="F0Y1Y6"/>
<dbReference type="InterPro" id="IPR005835">
    <property type="entry name" value="NTP_transferase_dom"/>
</dbReference>
<dbReference type="InterPro" id="IPR053034">
    <property type="entry name" value="Glucuronokinase-like"/>
</dbReference>
<keyword evidence="7" id="KW-1185">Reference proteome</keyword>
<dbReference type="Pfam" id="PF00288">
    <property type="entry name" value="GHMP_kinases_N"/>
    <property type="match status" value="1"/>
</dbReference>
<evidence type="ECO:0008006" key="8">
    <source>
        <dbReference type="Google" id="ProtNLM"/>
    </source>
</evidence>
<dbReference type="eggNOG" id="ENOG502QPXH">
    <property type="taxonomic scope" value="Eukaryota"/>
</dbReference>
<feature type="domain" description="Nucleotidyl transferase" evidence="5">
    <location>
        <begin position="32"/>
        <end position="225"/>
    </location>
</feature>
<dbReference type="SUPFAM" id="SSF53448">
    <property type="entry name" value="Nucleotide-diphospho-sugar transferases"/>
    <property type="match status" value="1"/>
</dbReference>
<evidence type="ECO:0000256" key="2">
    <source>
        <dbReference type="ARBA" id="ARBA00022741"/>
    </source>
</evidence>
<name>F0Y1Y6_AURAN</name>
<dbReference type="Pfam" id="PF00483">
    <property type="entry name" value="NTP_transferase"/>
    <property type="match status" value="1"/>
</dbReference>
<protein>
    <recommendedName>
        <fullName evidence="8">GHMP kinase N-terminal domain-containing protein</fullName>
    </recommendedName>
</protein>
<feature type="domain" description="GHMP kinase N-terminal" evidence="4">
    <location>
        <begin position="366"/>
        <end position="458"/>
    </location>
</feature>
<keyword evidence="3" id="KW-0067">ATP-binding</keyword>
<dbReference type="GO" id="GO:0005524">
    <property type="term" value="F:ATP binding"/>
    <property type="evidence" value="ECO:0007669"/>
    <property type="project" value="UniProtKB-KW"/>
</dbReference>
<evidence type="ECO:0000256" key="1">
    <source>
        <dbReference type="ARBA" id="ARBA00004474"/>
    </source>
</evidence>
<proteinExistence type="predicted"/>
<accession>F0Y1Y6</accession>
<dbReference type="GO" id="GO:0009536">
    <property type="term" value="C:plastid"/>
    <property type="evidence" value="ECO:0007669"/>
    <property type="project" value="UniProtKB-SubCell"/>
</dbReference>
<dbReference type="InterPro" id="IPR020568">
    <property type="entry name" value="Ribosomal_Su5_D2-typ_SF"/>
</dbReference>
<dbReference type="KEGG" id="aaf:AURANDRAFT_36465"/>
<evidence type="ECO:0000313" key="6">
    <source>
        <dbReference type="EMBL" id="EGB10603.1"/>
    </source>
</evidence>
<dbReference type="GeneID" id="20221720"/>
<dbReference type="Gene3D" id="3.90.550.10">
    <property type="entry name" value="Spore Coat Polysaccharide Biosynthesis Protein SpsA, Chain A"/>
    <property type="match status" value="1"/>
</dbReference>
<dbReference type="PANTHER" id="PTHR38710:SF1">
    <property type="entry name" value="WITH PUTATIVE URIDYL PYROPHOSPHORYLASE-RELATED"/>
    <property type="match status" value="1"/>
</dbReference>
<gene>
    <name evidence="6" type="ORF">AURANDRAFT_36465</name>
</gene>
<dbReference type="RefSeq" id="XP_009034209.1">
    <property type="nucleotide sequence ID" value="XM_009035961.1"/>
</dbReference>
<dbReference type="PANTHER" id="PTHR38710">
    <property type="entry name" value="WITH PUTATIVE URIDYL PYROPHOSPHORYLASE-RELATED"/>
    <property type="match status" value="1"/>
</dbReference>
<dbReference type="InterPro" id="IPR014721">
    <property type="entry name" value="Ribsml_uS5_D2-typ_fold_subgr"/>
</dbReference>
<dbReference type="InParanoid" id="F0Y1Y6"/>
<dbReference type="Proteomes" id="UP000002729">
    <property type="component" value="Unassembled WGS sequence"/>
</dbReference>